<reference evidence="1 2" key="1">
    <citation type="submission" date="2020-08" db="EMBL/GenBank/DDBJ databases">
        <title>Genomic Encyclopedia of Type Strains, Phase III (KMG-III): the genomes of soil and plant-associated and newly described type strains.</title>
        <authorList>
            <person name="Whitman W."/>
        </authorList>
    </citation>
    <scope>NUCLEOTIDE SEQUENCE [LARGE SCALE GENOMIC DNA]</scope>
    <source>
        <strain evidence="1 2">CECT 7282</strain>
    </source>
</reference>
<dbReference type="EMBL" id="JACHXP010000031">
    <property type="protein sequence ID" value="MBB3192491.1"/>
    <property type="molecule type" value="Genomic_DNA"/>
</dbReference>
<dbReference type="RefSeq" id="WP_183328170.1">
    <property type="nucleotide sequence ID" value="NZ_JACHXP010000031.1"/>
</dbReference>
<comment type="caution">
    <text evidence="1">The sequence shown here is derived from an EMBL/GenBank/DDBJ whole genome shotgun (WGS) entry which is preliminary data.</text>
</comment>
<organism evidence="1 2">
    <name type="scientific">Halomonas cerina</name>
    <dbReference type="NCBI Taxonomy" id="447424"/>
    <lineage>
        <taxon>Bacteria</taxon>
        <taxon>Pseudomonadati</taxon>
        <taxon>Pseudomonadota</taxon>
        <taxon>Gammaproteobacteria</taxon>
        <taxon>Oceanospirillales</taxon>
        <taxon>Halomonadaceae</taxon>
        <taxon>Halomonas</taxon>
    </lineage>
</organism>
<evidence type="ECO:0000313" key="2">
    <source>
        <dbReference type="Proteomes" id="UP000547614"/>
    </source>
</evidence>
<gene>
    <name evidence="1" type="ORF">FHR94_003787</name>
</gene>
<dbReference type="Pfam" id="PF09619">
    <property type="entry name" value="YscW"/>
    <property type="match status" value="1"/>
</dbReference>
<dbReference type="Proteomes" id="UP000547614">
    <property type="component" value="Unassembled WGS sequence"/>
</dbReference>
<sequence>MLPFATYLVHGVLILGQEVASFSGATVRVYIEEVSRMDAPAEILAKESISDVHHQAGKASCLDFALRAGPVDPAAHYSVRAHVDLDNNGKLDPGDLVTVESYPVLTFGHPDHVTLHVRKVE</sequence>
<protein>
    <submittedName>
        <fullName evidence="1">Putative lipoprotein YbaY</fullName>
    </submittedName>
</protein>
<keyword evidence="2" id="KW-1185">Reference proteome</keyword>
<evidence type="ECO:0000313" key="1">
    <source>
        <dbReference type="EMBL" id="MBB3192491.1"/>
    </source>
</evidence>
<accession>A0A839VBI3</accession>
<keyword evidence="1" id="KW-0449">Lipoprotein</keyword>
<name>A0A839VBI3_9GAMM</name>
<dbReference type="InterPro" id="IPR039366">
    <property type="entry name" value="Pilotin"/>
</dbReference>
<proteinExistence type="predicted"/>
<dbReference type="AlphaFoldDB" id="A0A839VBI3"/>